<dbReference type="RefSeq" id="WP_075081322.1">
    <property type="nucleotide sequence ID" value="NZ_BDCO01000003.1"/>
</dbReference>
<comment type="pathway">
    <text evidence="5">Quinol/quinone metabolism; menaquinone biosynthesis; menaquinol from 1,4-dihydroxy-2-naphthoate: step 2/2.</text>
</comment>
<feature type="binding site" evidence="5">
    <location>
        <position position="84"/>
    </location>
    <ligand>
        <name>S-adenosyl-L-methionine</name>
        <dbReference type="ChEBI" id="CHEBI:59789"/>
    </ligand>
</feature>
<dbReference type="OrthoDB" id="9808140at2"/>
<accession>A0A146GDW1</accession>
<comment type="function">
    <text evidence="5">Methyltransferase required for the conversion of demethylmenaquinol (DMKH2) to menaquinol (MKH2).</text>
</comment>
<evidence type="ECO:0000256" key="1">
    <source>
        <dbReference type="ARBA" id="ARBA00022428"/>
    </source>
</evidence>
<comment type="catalytic activity">
    <reaction evidence="5">
        <text>a 2-demethylmenaquinol + S-adenosyl-L-methionine = a menaquinol + S-adenosyl-L-homocysteine + H(+)</text>
        <dbReference type="Rhea" id="RHEA:42640"/>
        <dbReference type="Rhea" id="RHEA-COMP:9539"/>
        <dbReference type="Rhea" id="RHEA-COMP:9563"/>
        <dbReference type="ChEBI" id="CHEBI:15378"/>
        <dbReference type="ChEBI" id="CHEBI:18151"/>
        <dbReference type="ChEBI" id="CHEBI:55437"/>
        <dbReference type="ChEBI" id="CHEBI:57856"/>
        <dbReference type="ChEBI" id="CHEBI:59789"/>
        <dbReference type="EC" id="2.1.1.163"/>
    </reaction>
</comment>
<dbReference type="InParanoid" id="A0A146GDW1"/>
<dbReference type="GO" id="GO:0032259">
    <property type="term" value="P:methylation"/>
    <property type="evidence" value="ECO:0007669"/>
    <property type="project" value="UniProtKB-KW"/>
</dbReference>
<dbReference type="Proteomes" id="UP000076023">
    <property type="component" value="Unassembled WGS sequence"/>
</dbReference>
<dbReference type="PANTHER" id="PTHR43591:SF24">
    <property type="entry name" value="2-METHOXY-6-POLYPRENYL-1,4-BENZOQUINOL METHYLASE, MITOCHONDRIAL"/>
    <property type="match status" value="1"/>
</dbReference>
<dbReference type="GO" id="GO:0043770">
    <property type="term" value="F:demethylmenaquinone methyltransferase activity"/>
    <property type="evidence" value="ECO:0007669"/>
    <property type="project" value="UniProtKB-UniRule"/>
</dbReference>
<feature type="binding site" evidence="5">
    <location>
        <position position="64"/>
    </location>
    <ligand>
        <name>S-adenosyl-L-methionine</name>
        <dbReference type="ChEBI" id="CHEBI:59789"/>
    </ligand>
</feature>
<comment type="caution">
    <text evidence="6">The sequence shown here is derived from an EMBL/GenBank/DDBJ whole genome shotgun (WGS) entry which is preliminary data.</text>
</comment>
<name>A0A146GDW1_TERSA</name>
<dbReference type="NCBIfam" id="TIGR01934">
    <property type="entry name" value="MenG_MenH_UbiE"/>
    <property type="match status" value="1"/>
</dbReference>
<dbReference type="EC" id="2.1.1.163" evidence="5"/>
<reference evidence="7" key="1">
    <citation type="journal article" date="2017" name="Genome Announc.">
        <title>Draft Genome Sequence of Terrimicrobium sacchariphilum NM-5T, a Facultative Anaerobic Soil Bacterium of the Class Spartobacteria.</title>
        <authorList>
            <person name="Qiu Y.L."/>
            <person name="Tourlousse D.M."/>
            <person name="Matsuura N."/>
            <person name="Ohashi A."/>
            <person name="Sekiguchi Y."/>
        </authorList>
    </citation>
    <scope>NUCLEOTIDE SEQUENCE [LARGE SCALE GENOMIC DNA]</scope>
    <source>
        <strain evidence="7">NM-5</strain>
    </source>
</reference>
<comment type="similarity">
    <text evidence="5">Belongs to the class I-like SAM-binding methyltransferase superfamily. MenG/UbiE family.</text>
</comment>
<keyword evidence="3 5" id="KW-0808">Transferase</keyword>
<dbReference type="CDD" id="cd02440">
    <property type="entry name" value="AdoMet_MTases"/>
    <property type="match status" value="1"/>
</dbReference>
<dbReference type="PANTHER" id="PTHR43591">
    <property type="entry name" value="METHYLTRANSFERASE"/>
    <property type="match status" value="1"/>
</dbReference>
<dbReference type="SUPFAM" id="SSF53335">
    <property type="entry name" value="S-adenosyl-L-methionine-dependent methyltransferases"/>
    <property type="match status" value="1"/>
</dbReference>
<feature type="binding site" evidence="5">
    <location>
        <begin position="105"/>
        <end position="106"/>
    </location>
    <ligand>
        <name>S-adenosyl-L-methionine</name>
        <dbReference type="ChEBI" id="CHEBI:59789"/>
    </ligand>
</feature>
<dbReference type="UniPathway" id="UPA00079">
    <property type="reaction ID" value="UER00169"/>
</dbReference>
<keyword evidence="7" id="KW-1185">Reference proteome</keyword>
<keyword evidence="1 5" id="KW-0474">Menaquinone biosynthesis</keyword>
<dbReference type="STRING" id="690879.TSACC_3589"/>
<proteinExistence type="inferred from homology"/>
<dbReference type="HAMAP" id="MF_01813">
    <property type="entry name" value="MenG_UbiE_methyltr"/>
    <property type="match status" value="1"/>
</dbReference>
<dbReference type="InterPro" id="IPR023576">
    <property type="entry name" value="UbiE/COQ5_MeTrFase_CS"/>
</dbReference>
<keyword evidence="2 5" id="KW-0489">Methyltransferase</keyword>
<evidence type="ECO:0000256" key="2">
    <source>
        <dbReference type="ARBA" id="ARBA00022603"/>
    </source>
</evidence>
<gene>
    <name evidence="5" type="primary">menG</name>
    <name evidence="6" type="ORF">TSACC_3589</name>
</gene>
<dbReference type="PROSITE" id="PS51608">
    <property type="entry name" value="SAM_MT_UBIE"/>
    <property type="match status" value="1"/>
</dbReference>
<dbReference type="InterPro" id="IPR029063">
    <property type="entry name" value="SAM-dependent_MTases_sf"/>
</dbReference>
<dbReference type="EMBL" id="BDCO01000003">
    <property type="protein sequence ID" value="GAT35521.1"/>
    <property type="molecule type" value="Genomic_DNA"/>
</dbReference>
<evidence type="ECO:0000256" key="4">
    <source>
        <dbReference type="ARBA" id="ARBA00022691"/>
    </source>
</evidence>
<dbReference type="Pfam" id="PF01209">
    <property type="entry name" value="Ubie_methyltran"/>
    <property type="match status" value="1"/>
</dbReference>
<dbReference type="PROSITE" id="PS01183">
    <property type="entry name" value="UBIE_1"/>
    <property type="match status" value="1"/>
</dbReference>
<comment type="caution">
    <text evidence="5">Lacks conserved residue(s) required for the propagation of feature annotation.</text>
</comment>
<evidence type="ECO:0000256" key="5">
    <source>
        <dbReference type="HAMAP-Rule" id="MF_01813"/>
    </source>
</evidence>
<dbReference type="InterPro" id="IPR004033">
    <property type="entry name" value="UbiE/COQ5_MeTrFase"/>
</dbReference>
<dbReference type="Gene3D" id="3.40.50.150">
    <property type="entry name" value="Vaccinia Virus protein VP39"/>
    <property type="match status" value="1"/>
</dbReference>
<evidence type="ECO:0000256" key="3">
    <source>
        <dbReference type="ARBA" id="ARBA00022679"/>
    </source>
</evidence>
<evidence type="ECO:0000313" key="6">
    <source>
        <dbReference type="EMBL" id="GAT35521.1"/>
    </source>
</evidence>
<evidence type="ECO:0000313" key="7">
    <source>
        <dbReference type="Proteomes" id="UP000076023"/>
    </source>
</evidence>
<dbReference type="GO" id="GO:0009234">
    <property type="term" value="P:menaquinone biosynthetic process"/>
    <property type="evidence" value="ECO:0007669"/>
    <property type="project" value="UniProtKB-UniRule"/>
</dbReference>
<dbReference type="PROSITE" id="PS01184">
    <property type="entry name" value="UBIE_2"/>
    <property type="match status" value="1"/>
</dbReference>
<keyword evidence="4 5" id="KW-0949">S-adenosyl-L-methionine</keyword>
<dbReference type="FunCoup" id="A0A146GDW1">
    <property type="interactions" value="429"/>
</dbReference>
<organism evidence="6 7">
    <name type="scientific">Terrimicrobium sacchariphilum</name>
    <dbReference type="NCBI Taxonomy" id="690879"/>
    <lineage>
        <taxon>Bacteria</taxon>
        <taxon>Pseudomonadati</taxon>
        <taxon>Verrucomicrobiota</taxon>
        <taxon>Terrimicrobiia</taxon>
        <taxon>Terrimicrobiales</taxon>
        <taxon>Terrimicrobiaceae</taxon>
        <taxon>Terrimicrobium</taxon>
    </lineage>
</organism>
<dbReference type="AlphaFoldDB" id="A0A146GDW1"/>
<sequence length="233" mass="25432">MAIQPTLPQQNPGFVRKTFSAIAGRYDLANHLLSGGFDFLWRAKAANLVAATRPTRILDLATGSGDLAKALASANPRAEIVGADFCLPMLEVARGKNVPALIQADGLNLPFRDGTFDALTVAFGLRNMASWEGALREMNRVLRPGGFLLVMDFSMPPVAPIRSAYRLYLHNVLPRFAAAITGNKEAYEYLGTSIESFPRDEQMFSLLQRCGYHGMAQHRLCLGIASIYTAIKA</sequence>
<protein>
    <recommendedName>
        <fullName evidence="5">Demethylmenaquinone methyltransferase</fullName>
        <ecNumber evidence="5">2.1.1.163</ecNumber>
    </recommendedName>
</protein>